<comment type="cofactor">
    <cofactor evidence="1">
        <name>Zn(2+)</name>
        <dbReference type="ChEBI" id="CHEBI:29105"/>
    </cofactor>
</comment>
<dbReference type="SUPFAM" id="SSF52768">
    <property type="entry name" value="Arginase/deacetylase"/>
    <property type="match status" value="1"/>
</dbReference>
<reference evidence="7 8" key="1">
    <citation type="journal article" date="2024" name="Science">
        <title>Giant polyketide synthase enzymes in the biosynthesis of giant marine polyether toxins.</title>
        <authorList>
            <person name="Fallon T.R."/>
            <person name="Shende V.V."/>
            <person name="Wierzbicki I.H."/>
            <person name="Pendleton A.L."/>
            <person name="Watervoot N.F."/>
            <person name="Auber R.P."/>
            <person name="Gonzalez D.J."/>
            <person name="Wisecaver J.H."/>
            <person name="Moore B.S."/>
        </authorList>
    </citation>
    <scope>NUCLEOTIDE SEQUENCE [LARGE SCALE GENOMIC DNA]</scope>
    <source>
        <strain evidence="7 8">12B1</strain>
    </source>
</reference>
<dbReference type="Proteomes" id="UP001515480">
    <property type="component" value="Unassembled WGS sequence"/>
</dbReference>
<keyword evidence="3" id="KW-0479">Metal-binding</keyword>
<feature type="domain" description="Histone deacetylase" evidence="6">
    <location>
        <begin position="124"/>
        <end position="329"/>
    </location>
</feature>
<evidence type="ECO:0000313" key="7">
    <source>
        <dbReference type="EMBL" id="KAL1527160.1"/>
    </source>
</evidence>
<proteinExistence type="inferred from homology"/>
<dbReference type="EMBL" id="JBGBPQ010000003">
    <property type="protein sequence ID" value="KAL1527160.1"/>
    <property type="molecule type" value="Genomic_DNA"/>
</dbReference>
<dbReference type="PANTHER" id="PTHR10625:SF17">
    <property type="entry name" value="HISTONE DEACETYLASE 8"/>
    <property type="match status" value="1"/>
</dbReference>
<comment type="caution">
    <text evidence="7">The sequence shown here is derived from an EMBL/GenBank/DDBJ whole genome shotgun (WGS) entry which is preliminary data.</text>
</comment>
<evidence type="ECO:0000256" key="3">
    <source>
        <dbReference type="ARBA" id="ARBA00022723"/>
    </source>
</evidence>
<dbReference type="InterPro" id="IPR023801">
    <property type="entry name" value="His_deacetylse_dom"/>
</dbReference>
<dbReference type="InterPro" id="IPR023696">
    <property type="entry name" value="Ureohydrolase_dom_sf"/>
</dbReference>
<dbReference type="AlphaFoldDB" id="A0AB34JZ19"/>
<accession>A0AB34JZ19</accession>
<evidence type="ECO:0000256" key="2">
    <source>
        <dbReference type="ARBA" id="ARBA00005947"/>
    </source>
</evidence>
<dbReference type="GO" id="GO:0046872">
    <property type="term" value="F:metal ion binding"/>
    <property type="evidence" value="ECO:0007669"/>
    <property type="project" value="UniProtKB-KW"/>
</dbReference>
<keyword evidence="4" id="KW-0378">Hydrolase</keyword>
<gene>
    <name evidence="7" type="ORF">AB1Y20_015840</name>
</gene>
<protein>
    <recommendedName>
        <fullName evidence="6">Histone deacetylase domain-containing protein</fullName>
    </recommendedName>
</protein>
<dbReference type="GO" id="GO:0040029">
    <property type="term" value="P:epigenetic regulation of gene expression"/>
    <property type="evidence" value="ECO:0007669"/>
    <property type="project" value="TreeGrafter"/>
</dbReference>
<dbReference type="Gene3D" id="3.40.800.20">
    <property type="entry name" value="Histone deacetylase domain"/>
    <property type="match status" value="1"/>
</dbReference>
<dbReference type="PANTHER" id="PTHR10625">
    <property type="entry name" value="HISTONE DEACETYLASE HDAC1-RELATED"/>
    <property type="match status" value="1"/>
</dbReference>
<dbReference type="GO" id="GO:0016787">
    <property type="term" value="F:hydrolase activity"/>
    <property type="evidence" value="ECO:0007669"/>
    <property type="project" value="UniProtKB-KW"/>
</dbReference>
<organism evidence="7 8">
    <name type="scientific">Prymnesium parvum</name>
    <name type="common">Toxic golden alga</name>
    <dbReference type="NCBI Taxonomy" id="97485"/>
    <lineage>
        <taxon>Eukaryota</taxon>
        <taxon>Haptista</taxon>
        <taxon>Haptophyta</taxon>
        <taxon>Prymnesiophyceae</taxon>
        <taxon>Prymnesiales</taxon>
        <taxon>Prymnesiaceae</taxon>
        <taxon>Prymnesium</taxon>
    </lineage>
</organism>
<keyword evidence="8" id="KW-1185">Reference proteome</keyword>
<dbReference type="GO" id="GO:0004407">
    <property type="term" value="F:histone deacetylase activity"/>
    <property type="evidence" value="ECO:0007669"/>
    <property type="project" value="TreeGrafter"/>
</dbReference>
<evidence type="ECO:0000256" key="5">
    <source>
        <dbReference type="ARBA" id="ARBA00022833"/>
    </source>
</evidence>
<evidence type="ECO:0000313" key="8">
    <source>
        <dbReference type="Proteomes" id="UP001515480"/>
    </source>
</evidence>
<dbReference type="PRINTS" id="PR01270">
    <property type="entry name" value="HDASUPER"/>
</dbReference>
<evidence type="ECO:0000256" key="4">
    <source>
        <dbReference type="ARBA" id="ARBA00022801"/>
    </source>
</evidence>
<keyword evidence="5" id="KW-0862">Zinc</keyword>
<name>A0AB34JZ19_PRYPA</name>
<evidence type="ECO:0000256" key="1">
    <source>
        <dbReference type="ARBA" id="ARBA00001947"/>
    </source>
</evidence>
<dbReference type="Pfam" id="PF00850">
    <property type="entry name" value="Hist_deacetyl"/>
    <property type="match status" value="1"/>
</dbReference>
<sequence length="333" mass="35666">MARRSVVVVGMAPAVPRVRLGTNQPELRRDLILAALRRLPSLPILEVAADAAALALCRRLAVASPQKLSFLSSLHAEWRASPADASFTSTETADAQGVVPYFFVRQPPPAAAAWQRRLAWHASDALTPVYEELPRVLAEDAAVCVRAAELCGGADVYALTTMPGHHASEETYGGYCFLNHAVLVVRLLQEAGKVPFLVDVDYHAGDGSASFLGPAEMVSLHAAEDYPYVSPAQSWAIDVPPNADWAAYEPLLRQALSRRPSGCDVIVVSLGFDTLAGDPDACDGHKFALQPSDFASMRAVFNETGLPLLVLQEGGYDMENLPSAAVAFWSSNG</sequence>
<dbReference type="InterPro" id="IPR000286">
    <property type="entry name" value="HDACs"/>
</dbReference>
<comment type="similarity">
    <text evidence="2">Belongs to the histone deacetylase family.</text>
</comment>
<dbReference type="InterPro" id="IPR037138">
    <property type="entry name" value="His_deacetylse_dom_sf"/>
</dbReference>
<evidence type="ECO:0000259" key="6">
    <source>
        <dbReference type="Pfam" id="PF00850"/>
    </source>
</evidence>